<proteinExistence type="predicted"/>
<protein>
    <submittedName>
        <fullName evidence="1">Uncharacterized protein</fullName>
    </submittedName>
</protein>
<comment type="caution">
    <text evidence="1">The sequence shown here is derived from an EMBL/GenBank/DDBJ whole genome shotgun (WGS) entry which is preliminary data.</text>
</comment>
<sequence length="90" mass="10572">MPIERTESSLIIGSKTDLIYDHRYVESRASVIAFGLLIPDRLFIEDGRRSHRKIFAIADTIISRLIRNYLNDDRRRITTGRIARSETFYE</sequence>
<dbReference type="AlphaFoldDB" id="A0AAD9RTH5"/>
<accession>A0AAD9RTH5</accession>
<dbReference type="EMBL" id="JAIFRP010000021">
    <property type="protein sequence ID" value="KAK2585654.1"/>
    <property type="molecule type" value="Genomic_DNA"/>
</dbReference>
<dbReference type="Proteomes" id="UP001258017">
    <property type="component" value="Unassembled WGS sequence"/>
</dbReference>
<reference evidence="1" key="1">
    <citation type="submission" date="2021-08" db="EMBL/GenBank/DDBJ databases">
        <authorList>
            <person name="Misof B."/>
            <person name="Oliver O."/>
            <person name="Podsiadlowski L."/>
            <person name="Donath A."/>
            <person name="Peters R."/>
            <person name="Mayer C."/>
            <person name="Rust J."/>
            <person name="Gunkel S."/>
            <person name="Lesny P."/>
            <person name="Martin S."/>
            <person name="Oeyen J.P."/>
            <person name="Petersen M."/>
            <person name="Panagiotis P."/>
            <person name="Wilbrandt J."/>
            <person name="Tanja T."/>
        </authorList>
    </citation>
    <scope>NUCLEOTIDE SEQUENCE</scope>
    <source>
        <strain evidence="1">GBR_01_08_01A</strain>
        <tissue evidence="1">Thorax + abdomen</tissue>
    </source>
</reference>
<keyword evidence="2" id="KW-1185">Reference proteome</keyword>
<gene>
    <name evidence="1" type="ORF">KPH14_010274</name>
</gene>
<name>A0AAD9RTH5_9HYME</name>
<evidence type="ECO:0000313" key="1">
    <source>
        <dbReference type="EMBL" id="KAK2585654.1"/>
    </source>
</evidence>
<evidence type="ECO:0000313" key="2">
    <source>
        <dbReference type="Proteomes" id="UP001258017"/>
    </source>
</evidence>
<reference evidence="1" key="2">
    <citation type="journal article" date="2023" name="Commun. Biol.">
        <title>Intrasexual cuticular hydrocarbon dimorphism in a wasp sheds light on hydrocarbon biosynthesis genes in Hymenoptera.</title>
        <authorList>
            <person name="Moris V.C."/>
            <person name="Podsiadlowski L."/>
            <person name="Martin S."/>
            <person name="Oeyen J.P."/>
            <person name="Donath A."/>
            <person name="Petersen M."/>
            <person name="Wilbrandt J."/>
            <person name="Misof B."/>
            <person name="Liedtke D."/>
            <person name="Thamm M."/>
            <person name="Scheiner R."/>
            <person name="Schmitt T."/>
            <person name="Niehuis O."/>
        </authorList>
    </citation>
    <scope>NUCLEOTIDE SEQUENCE</scope>
    <source>
        <strain evidence="1">GBR_01_08_01A</strain>
    </source>
</reference>
<organism evidence="1 2">
    <name type="scientific">Odynerus spinipes</name>
    <dbReference type="NCBI Taxonomy" id="1348599"/>
    <lineage>
        <taxon>Eukaryota</taxon>
        <taxon>Metazoa</taxon>
        <taxon>Ecdysozoa</taxon>
        <taxon>Arthropoda</taxon>
        <taxon>Hexapoda</taxon>
        <taxon>Insecta</taxon>
        <taxon>Pterygota</taxon>
        <taxon>Neoptera</taxon>
        <taxon>Endopterygota</taxon>
        <taxon>Hymenoptera</taxon>
        <taxon>Apocrita</taxon>
        <taxon>Aculeata</taxon>
        <taxon>Vespoidea</taxon>
        <taxon>Vespidae</taxon>
        <taxon>Eumeninae</taxon>
        <taxon>Odynerus</taxon>
    </lineage>
</organism>